<feature type="transmembrane region" description="Helical" evidence="2">
    <location>
        <begin position="78"/>
        <end position="98"/>
    </location>
</feature>
<gene>
    <name evidence="3" type="ORF">LCGC14_0160660</name>
</gene>
<reference evidence="3" key="1">
    <citation type="journal article" date="2015" name="Nature">
        <title>Complex archaea that bridge the gap between prokaryotes and eukaryotes.</title>
        <authorList>
            <person name="Spang A."/>
            <person name="Saw J.H."/>
            <person name="Jorgensen S.L."/>
            <person name="Zaremba-Niedzwiedzka K."/>
            <person name="Martijn J."/>
            <person name="Lind A.E."/>
            <person name="van Eijk R."/>
            <person name="Schleper C."/>
            <person name="Guy L."/>
            <person name="Ettema T.J."/>
        </authorList>
    </citation>
    <scope>NUCLEOTIDE SEQUENCE</scope>
</reference>
<organism evidence="3">
    <name type="scientific">marine sediment metagenome</name>
    <dbReference type="NCBI Taxonomy" id="412755"/>
    <lineage>
        <taxon>unclassified sequences</taxon>
        <taxon>metagenomes</taxon>
        <taxon>ecological metagenomes</taxon>
    </lineage>
</organism>
<feature type="transmembrane region" description="Helical" evidence="2">
    <location>
        <begin position="104"/>
        <end position="121"/>
    </location>
</feature>
<dbReference type="EMBL" id="LAZR01000060">
    <property type="protein sequence ID" value="KKN97108.1"/>
    <property type="molecule type" value="Genomic_DNA"/>
</dbReference>
<feature type="transmembrane region" description="Helical" evidence="2">
    <location>
        <begin position="166"/>
        <end position="186"/>
    </location>
</feature>
<feature type="coiled-coil region" evidence="1">
    <location>
        <begin position="190"/>
        <end position="291"/>
    </location>
</feature>
<keyword evidence="1" id="KW-0175">Coiled coil</keyword>
<evidence type="ECO:0000256" key="2">
    <source>
        <dbReference type="SAM" id="Phobius"/>
    </source>
</evidence>
<name>A0A0F9XXI5_9ZZZZ</name>
<feature type="transmembrane region" description="Helical" evidence="2">
    <location>
        <begin position="21"/>
        <end position="40"/>
    </location>
</feature>
<evidence type="ECO:0000313" key="3">
    <source>
        <dbReference type="EMBL" id="KKN97108.1"/>
    </source>
</evidence>
<keyword evidence="2" id="KW-1133">Transmembrane helix</keyword>
<comment type="caution">
    <text evidence="3">The sequence shown here is derived from an EMBL/GenBank/DDBJ whole genome shotgun (WGS) entry which is preliminary data.</text>
</comment>
<keyword evidence="2" id="KW-0812">Transmembrane</keyword>
<dbReference type="AlphaFoldDB" id="A0A0F9XXI5"/>
<feature type="transmembrane region" description="Helical" evidence="2">
    <location>
        <begin position="128"/>
        <end position="146"/>
    </location>
</feature>
<feature type="transmembrane region" description="Helical" evidence="2">
    <location>
        <begin position="46"/>
        <end position="66"/>
    </location>
</feature>
<keyword evidence="2" id="KW-0472">Membrane</keyword>
<protein>
    <submittedName>
        <fullName evidence="3">Uncharacterized protein</fullName>
    </submittedName>
</protein>
<evidence type="ECO:0000256" key="1">
    <source>
        <dbReference type="SAM" id="Coils"/>
    </source>
</evidence>
<proteinExistence type="predicted"/>
<accession>A0A0F9XXI5</accession>
<sequence length="291" mass="34633">MAQFFIEKEEALRRYDQLINIRFPAMTAFLFAAFILKVSFNVSSPNLLFFLISFMLISTIIYDFLFRQIKEPKSSQIVNGYFGYLLFDVIILSIVIYLVGGITWLGFIFYGLYIYTGFLLFPRIYSLFFIFYCSFLYTALVIVQYLEILPLQSSFSLEERIPQNFPYAFSAWIAAIIFFWLFGYYGDTFYKFLQEKIKVLQKTKEMLKEERASLEIRVRARTEELSEERESLEEKVRERTRELEGGRKELTKRIVELERFRKVAVGRELKMRALKKEIEKLEKALKKSSSR</sequence>